<dbReference type="SUPFAM" id="SSF46785">
    <property type="entry name" value="Winged helix' DNA-binding domain"/>
    <property type="match status" value="1"/>
</dbReference>
<keyword evidence="6" id="KW-1185">Reference proteome</keyword>
<evidence type="ECO:0000256" key="2">
    <source>
        <dbReference type="ARBA" id="ARBA00023125"/>
    </source>
</evidence>
<proteinExistence type="predicted"/>
<dbReference type="InterPro" id="IPR008920">
    <property type="entry name" value="TF_FadR/GntR_C"/>
</dbReference>
<sequence>MNMSDDTGGKETSATLSAYHALRDMILTGALAAGQKLKIEELRAILDTGASPVREALSLLTSDMLVERLDQRGFRAAPVSHANFREILTLRCTLEDLALRQSIAAAAPAWEENVVLAHHRMKKAAVNDAATFEGAHKAFHMALLSNSGSPVLERYCAQLYDLNIRYRNLAAHDNAYDERDVSAEHDAILDAAVRLDAARACASLQRHYRVTGEYLSRSMDI</sequence>
<organism evidence="5 6">
    <name type="scientific">Sulfitobacter geojensis</name>
    <dbReference type="NCBI Taxonomy" id="1342299"/>
    <lineage>
        <taxon>Bacteria</taxon>
        <taxon>Pseudomonadati</taxon>
        <taxon>Pseudomonadota</taxon>
        <taxon>Alphaproteobacteria</taxon>
        <taxon>Rhodobacterales</taxon>
        <taxon>Roseobacteraceae</taxon>
        <taxon>Sulfitobacter</taxon>
    </lineage>
</organism>
<evidence type="ECO:0000256" key="3">
    <source>
        <dbReference type="ARBA" id="ARBA00023163"/>
    </source>
</evidence>
<dbReference type="Gene3D" id="1.20.120.530">
    <property type="entry name" value="GntR ligand-binding domain-like"/>
    <property type="match status" value="1"/>
</dbReference>
<protein>
    <submittedName>
        <fullName evidence="5">GntR family transcriptional regulator</fullName>
    </submittedName>
</protein>
<dbReference type="GO" id="GO:0003700">
    <property type="term" value="F:DNA-binding transcription factor activity"/>
    <property type="evidence" value="ECO:0007669"/>
    <property type="project" value="InterPro"/>
</dbReference>
<dbReference type="PANTHER" id="PTHR43537:SF20">
    <property type="entry name" value="HTH-TYPE TRANSCRIPTIONAL REPRESSOR GLAR"/>
    <property type="match status" value="1"/>
</dbReference>
<evidence type="ECO:0000259" key="4">
    <source>
        <dbReference type="PROSITE" id="PS50949"/>
    </source>
</evidence>
<dbReference type="PROSITE" id="PS50949">
    <property type="entry name" value="HTH_GNTR"/>
    <property type="match status" value="1"/>
</dbReference>
<feature type="domain" description="HTH gntR-type" evidence="4">
    <location>
        <begin position="12"/>
        <end position="79"/>
    </location>
</feature>
<dbReference type="EMBL" id="JAFBRM010000004">
    <property type="protein sequence ID" value="MBM1715128.1"/>
    <property type="molecule type" value="Genomic_DNA"/>
</dbReference>
<dbReference type="InterPro" id="IPR036390">
    <property type="entry name" value="WH_DNA-bd_sf"/>
</dbReference>
<dbReference type="InterPro" id="IPR011711">
    <property type="entry name" value="GntR_C"/>
</dbReference>
<dbReference type="Pfam" id="PF07729">
    <property type="entry name" value="FCD"/>
    <property type="match status" value="1"/>
</dbReference>
<dbReference type="SUPFAM" id="SSF48008">
    <property type="entry name" value="GntR ligand-binding domain-like"/>
    <property type="match status" value="1"/>
</dbReference>
<keyword evidence="1" id="KW-0805">Transcription regulation</keyword>
<dbReference type="SMART" id="SM00345">
    <property type="entry name" value="HTH_GNTR"/>
    <property type="match status" value="1"/>
</dbReference>
<dbReference type="AlphaFoldDB" id="A0AAE2W0P3"/>
<gene>
    <name evidence="5" type="ORF">JQV55_16285</name>
</gene>
<dbReference type="GO" id="GO:0003677">
    <property type="term" value="F:DNA binding"/>
    <property type="evidence" value="ECO:0007669"/>
    <property type="project" value="UniProtKB-KW"/>
</dbReference>
<dbReference type="InterPro" id="IPR036388">
    <property type="entry name" value="WH-like_DNA-bd_sf"/>
</dbReference>
<evidence type="ECO:0000313" key="6">
    <source>
        <dbReference type="Proteomes" id="UP000732193"/>
    </source>
</evidence>
<keyword evidence="3" id="KW-0804">Transcription</keyword>
<keyword evidence="2" id="KW-0238">DNA-binding</keyword>
<reference evidence="5 6" key="1">
    <citation type="submission" date="2021-01" db="EMBL/GenBank/DDBJ databases">
        <title>Diatom-associated Roseobacters Show Island Model of Population Structure.</title>
        <authorList>
            <person name="Qu L."/>
            <person name="Feng X."/>
            <person name="Chen Y."/>
            <person name="Li L."/>
            <person name="Wang X."/>
            <person name="Hu Z."/>
            <person name="Wang H."/>
            <person name="Luo H."/>
        </authorList>
    </citation>
    <scope>NUCLEOTIDE SEQUENCE [LARGE SCALE GENOMIC DNA]</scope>
    <source>
        <strain evidence="5 6">TR60-84</strain>
    </source>
</reference>
<accession>A0AAE2W0P3</accession>
<dbReference type="SMART" id="SM00895">
    <property type="entry name" value="FCD"/>
    <property type="match status" value="1"/>
</dbReference>
<evidence type="ECO:0000313" key="5">
    <source>
        <dbReference type="EMBL" id="MBM1715128.1"/>
    </source>
</evidence>
<comment type="caution">
    <text evidence="5">The sequence shown here is derived from an EMBL/GenBank/DDBJ whole genome shotgun (WGS) entry which is preliminary data.</text>
</comment>
<evidence type="ECO:0000256" key="1">
    <source>
        <dbReference type="ARBA" id="ARBA00023015"/>
    </source>
</evidence>
<name>A0AAE2W0P3_9RHOB</name>
<dbReference type="PANTHER" id="PTHR43537">
    <property type="entry name" value="TRANSCRIPTIONAL REGULATOR, GNTR FAMILY"/>
    <property type="match status" value="1"/>
</dbReference>
<dbReference type="InterPro" id="IPR000524">
    <property type="entry name" value="Tscrpt_reg_HTH_GntR"/>
</dbReference>
<dbReference type="Proteomes" id="UP000732193">
    <property type="component" value="Unassembled WGS sequence"/>
</dbReference>
<dbReference type="Gene3D" id="1.10.10.10">
    <property type="entry name" value="Winged helix-like DNA-binding domain superfamily/Winged helix DNA-binding domain"/>
    <property type="match status" value="1"/>
</dbReference>
<dbReference type="Pfam" id="PF00392">
    <property type="entry name" value="GntR"/>
    <property type="match status" value="1"/>
</dbReference>